<evidence type="ECO:0000313" key="3">
    <source>
        <dbReference type="Proteomes" id="UP001370758"/>
    </source>
</evidence>
<organism evidence="2 3">
    <name type="scientific">Arthrobotrys musiformis</name>
    <dbReference type="NCBI Taxonomy" id="47236"/>
    <lineage>
        <taxon>Eukaryota</taxon>
        <taxon>Fungi</taxon>
        <taxon>Dikarya</taxon>
        <taxon>Ascomycota</taxon>
        <taxon>Pezizomycotina</taxon>
        <taxon>Orbiliomycetes</taxon>
        <taxon>Orbiliales</taxon>
        <taxon>Orbiliaceae</taxon>
        <taxon>Arthrobotrys</taxon>
    </lineage>
</organism>
<name>A0AAV9WFK0_9PEZI</name>
<protein>
    <submittedName>
        <fullName evidence="2">Uncharacterized protein</fullName>
    </submittedName>
</protein>
<dbReference type="AlphaFoldDB" id="A0AAV9WFK0"/>
<dbReference type="Proteomes" id="UP001370758">
    <property type="component" value="Unassembled WGS sequence"/>
</dbReference>
<evidence type="ECO:0000313" key="2">
    <source>
        <dbReference type="EMBL" id="KAK6507634.1"/>
    </source>
</evidence>
<feature type="chain" id="PRO_5043676261" evidence="1">
    <location>
        <begin position="18"/>
        <end position="308"/>
    </location>
</feature>
<keyword evidence="3" id="KW-1185">Reference proteome</keyword>
<sequence length="308" mass="32021">MLPKYLLLAALSLTATASPIASPAPLGLDILADILKDDTTLKDIKVANGGPLGPGLSGIVAVAEGILRQYGITKTFADIMDLDAGLLNIAAQILAVNGKEGIIAAPGKLLGSAPPKNVKLDAANQKILPTDIYKPTLPASEQDGVKFHNIDVVSFLPGVVDETWIVAFGGKKTHFGSKAACFSLTGPLQLSNDAIKVRCLSKDISGEDKGSPEEEKKPLKEEKCPTLAIAGIAGGKVITLGPALSARAEKVDRIIGCWGAIPEDALPKPAPNPPQSASDNDAALDRVVSPVVPKYAIFSFKGVLPQDE</sequence>
<keyword evidence="1" id="KW-0732">Signal</keyword>
<comment type="caution">
    <text evidence="2">The sequence shown here is derived from an EMBL/GenBank/DDBJ whole genome shotgun (WGS) entry which is preliminary data.</text>
</comment>
<proteinExistence type="predicted"/>
<dbReference type="EMBL" id="JAVHJL010000003">
    <property type="protein sequence ID" value="KAK6507634.1"/>
    <property type="molecule type" value="Genomic_DNA"/>
</dbReference>
<feature type="signal peptide" evidence="1">
    <location>
        <begin position="1"/>
        <end position="17"/>
    </location>
</feature>
<accession>A0AAV9WFK0</accession>
<evidence type="ECO:0000256" key="1">
    <source>
        <dbReference type="SAM" id="SignalP"/>
    </source>
</evidence>
<reference evidence="2 3" key="1">
    <citation type="submission" date="2023-08" db="EMBL/GenBank/DDBJ databases">
        <authorList>
            <person name="Palmer J.M."/>
        </authorList>
    </citation>
    <scope>NUCLEOTIDE SEQUENCE [LARGE SCALE GENOMIC DNA]</scope>
    <source>
        <strain evidence="2 3">TWF481</strain>
    </source>
</reference>
<gene>
    <name evidence="2" type="ORF">TWF481_006060</name>
</gene>